<accession>A0A6J7EX24</accession>
<reference evidence="1" key="1">
    <citation type="submission" date="2020-05" db="EMBL/GenBank/DDBJ databases">
        <authorList>
            <person name="Chiriac C."/>
            <person name="Salcher M."/>
            <person name="Ghai R."/>
            <person name="Kavagutti S V."/>
        </authorList>
    </citation>
    <scope>NUCLEOTIDE SEQUENCE</scope>
</reference>
<protein>
    <submittedName>
        <fullName evidence="1">Unannotated protein</fullName>
    </submittedName>
</protein>
<gene>
    <name evidence="1" type="ORF">UFOPK3472_01580</name>
</gene>
<evidence type="ECO:0000313" key="1">
    <source>
        <dbReference type="EMBL" id="CAB4887726.1"/>
    </source>
</evidence>
<proteinExistence type="predicted"/>
<dbReference type="EMBL" id="CAFBLX010000091">
    <property type="protein sequence ID" value="CAB4887726.1"/>
    <property type="molecule type" value="Genomic_DNA"/>
</dbReference>
<organism evidence="1">
    <name type="scientific">freshwater metagenome</name>
    <dbReference type="NCBI Taxonomy" id="449393"/>
    <lineage>
        <taxon>unclassified sequences</taxon>
        <taxon>metagenomes</taxon>
        <taxon>ecological metagenomes</taxon>
    </lineage>
</organism>
<dbReference type="AlphaFoldDB" id="A0A6J7EX24"/>
<dbReference type="AntiFam" id="ANF00178">
    <property type="entry name" value="Shadow ORF (opposite dhbF)"/>
</dbReference>
<name>A0A6J7EX24_9ZZZZ</name>
<sequence length="576" mass="63738">MSDGDALGNSGGAGGVDQVRDLVDVYRSSAVGVENRCGRTVREIAASVVAVEDGPRSRAQTLDGTDVFGRRDADGRAGVDQHVLDSITGVTRIDRQEGRTGLGHGPDCENRFDGARQSKCHNGFRTCSAGDQRTRQRRRPSVQFGVGQCPTCAPHCRTTGVAGSSIGEDVRQEALGRGSGTTYRGQPVRFLRGQQRQRCDPLVGVGRDRLENTHDSIDGGDDDTVLEQLGQVLGFDVQSVVDHRDQGQRILCGVAAVVHVVHPHAGEIGLGRQTRSVHRIRLEHGERVERDRGTDGTLDIGQAQVVVIEQRSLFGLHPIEVLAECFGWIQHDAHRQRVDEQTDHGLDIRDLRRTSRDGGTEHYVRATGQRAQHHRPRSLHHRVHRDAACPGETAQSFGLLDVQGNQRAAGQCRLLATALDRRQQGGFGETREGFRPCRTSCRVITPRQPRQVVAVRRYARKNGVVAVHDVEREQVLEEQRRRPSVEQDVVVGHHQTPLARGQRHEHEAQQRRLCHVESRCAVVVFDSLELGCAIVDAQRRQVDRGPRHIDVVMHDLDGFAVVVVDERRAQVRVAPQ</sequence>